<evidence type="ECO:0000256" key="6">
    <source>
        <dbReference type="ARBA" id="ARBA00022840"/>
    </source>
</evidence>
<dbReference type="RefSeq" id="WP_227319591.1">
    <property type="nucleotide sequence ID" value="NZ_JAESVB010000001.1"/>
</dbReference>
<evidence type="ECO:0000256" key="3">
    <source>
        <dbReference type="ARBA" id="ARBA00022598"/>
    </source>
</evidence>
<dbReference type="HAMAP" id="MF_00158">
    <property type="entry name" value="PanC"/>
    <property type="match status" value="1"/>
</dbReference>
<evidence type="ECO:0000313" key="10">
    <source>
        <dbReference type="Proteomes" id="UP000708298"/>
    </source>
</evidence>
<keyword evidence="8" id="KW-0963">Cytoplasm</keyword>
<reference evidence="9" key="1">
    <citation type="journal article" date="2021" name="Microorganisms">
        <title>Acidisoma silvae sp. nov. and Acidisomacellulosilytica sp. nov., Two Acidophilic Bacteria Isolated from Decaying Wood, Hydrolyzing Cellulose and Producing Poly-3-hydroxybutyrate.</title>
        <authorList>
            <person name="Mieszkin S."/>
            <person name="Pouder E."/>
            <person name="Uroz S."/>
            <person name="Simon-Colin C."/>
            <person name="Alain K."/>
        </authorList>
    </citation>
    <scope>NUCLEOTIDE SEQUENCE</scope>
    <source>
        <strain evidence="9">HW T2.11</strain>
    </source>
</reference>
<evidence type="ECO:0000256" key="4">
    <source>
        <dbReference type="ARBA" id="ARBA00022655"/>
    </source>
</evidence>
<evidence type="ECO:0000256" key="2">
    <source>
        <dbReference type="ARBA" id="ARBA00009256"/>
    </source>
</evidence>
<organism evidence="9 10">
    <name type="scientific">Acidisoma silvae</name>
    <dbReference type="NCBI Taxonomy" id="2802396"/>
    <lineage>
        <taxon>Bacteria</taxon>
        <taxon>Pseudomonadati</taxon>
        <taxon>Pseudomonadota</taxon>
        <taxon>Alphaproteobacteria</taxon>
        <taxon>Acetobacterales</taxon>
        <taxon>Acidocellaceae</taxon>
        <taxon>Acidisoma</taxon>
    </lineage>
</organism>
<dbReference type="Gene3D" id="3.40.50.620">
    <property type="entry name" value="HUPs"/>
    <property type="match status" value="1"/>
</dbReference>
<keyword evidence="3 8" id="KW-0436">Ligase</keyword>
<proteinExistence type="inferred from homology"/>
<dbReference type="PANTHER" id="PTHR21299">
    <property type="entry name" value="CYTIDYLATE KINASE/PANTOATE-BETA-ALANINE LIGASE"/>
    <property type="match status" value="1"/>
</dbReference>
<dbReference type="NCBIfam" id="TIGR00018">
    <property type="entry name" value="panC"/>
    <property type="match status" value="1"/>
</dbReference>
<feature type="binding site" evidence="8">
    <location>
        <position position="57"/>
    </location>
    <ligand>
        <name>beta-alanine</name>
        <dbReference type="ChEBI" id="CHEBI:57966"/>
    </ligand>
</feature>
<feature type="binding site" evidence="8">
    <location>
        <position position="57"/>
    </location>
    <ligand>
        <name>(R)-pantoate</name>
        <dbReference type="ChEBI" id="CHEBI:15980"/>
    </ligand>
</feature>
<dbReference type="Pfam" id="PF02569">
    <property type="entry name" value="Pantoate_ligase"/>
    <property type="match status" value="1"/>
</dbReference>
<comment type="similarity">
    <text evidence="2 8">Belongs to the pantothenate synthetase family.</text>
</comment>
<keyword evidence="5 8" id="KW-0547">Nucleotide-binding</keyword>
<feature type="binding site" evidence="8">
    <location>
        <position position="149"/>
    </location>
    <ligand>
        <name>(R)-pantoate</name>
        <dbReference type="ChEBI" id="CHEBI:15980"/>
    </ligand>
</feature>
<dbReference type="InterPro" id="IPR042176">
    <property type="entry name" value="Pantoate_ligase_C"/>
</dbReference>
<comment type="pathway">
    <text evidence="1 8">Cofactor biosynthesis; (R)-pantothenate biosynthesis; (R)-pantothenate from (R)-pantoate and beta-alanine: step 1/1.</text>
</comment>
<keyword evidence="10" id="KW-1185">Reference proteome</keyword>
<dbReference type="EMBL" id="JAESVB010000001">
    <property type="protein sequence ID" value="MCB8873929.1"/>
    <property type="molecule type" value="Genomic_DNA"/>
</dbReference>
<feature type="binding site" evidence="8">
    <location>
        <begin position="180"/>
        <end position="183"/>
    </location>
    <ligand>
        <name>ATP</name>
        <dbReference type="ChEBI" id="CHEBI:30616"/>
    </ligand>
</feature>
<comment type="caution">
    <text evidence="9">The sequence shown here is derived from an EMBL/GenBank/DDBJ whole genome shotgun (WGS) entry which is preliminary data.</text>
</comment>
<dbReference type="InterPro" id="IPR003721">
    <property type="entry name" value="Pantoate_ligase"/>
</dbReference>
<feature type="binding site" evidence="8">
    <location>
        <begin position="26"/>
        <end position="33"/>
    </location>
    <ligand>
        <name>ATP</name>
        <dbReference type="ChEBI" id="CHEBI:30616"/>
    </ligand>
</feature>
<dbReference type="FunFam" id="3.30.1300.10:FF:000001">
    <property type="entry name" value="Pantothenate synthetase"/>
    <property type="match status" value="1"/>
</dbReference>
<evidence type="ECO:0000256" key="5">
    <source>
        <dbReference type="ARBA" id="ARBA00022741"/>
    </source>
</evidence>
<dbReference type="GO" id="GO:0005829">
    <property type="term" value="C:cytosol"/>
    <property type="evidence" value="ECO:0007669"/>
    <property type="project" value="TreeGrafter"/>
</dbReference>
<feature type="binding site" evidence="8">
    <location>
        <begin position="143"/>
        <end position="146"/>
    </location>
    <ligand>
        <name>ATP</name>
        <dbReference type="ChEBI" id="CHEBI:30616"/>
    </ligand>
</feature>
<dbReference type="Gene3D" id="3.30.1300.10">
    <property type="entry name" value="Pantoate-beta-alanine ligase, C-terminal domain"/>
    <property type="match status" value="1"/>
</dbReference>
<reference evidence="9" key="2">
    <citation type="submission" date="2021-01" db="EMBL/GenBank/DDBJ databases">
        <authorList>
            <person name="Mieszkin S."/>
            <person name="Pouder E."/>
            <person name="Alain K."/>
        </authorList>
    </citation>
    <scope>NUCLEOTIDE SEQUENCE</scope>
    <source>
        <strain evidence="9">HW T2.11</strain>
    </source>
</reference>
<dbReference type="GO" id="GO:0004592">
    <property type="term" value="F:pantoate-beta-alanine ligase activity"/>
    <property type="evidence" value="ECO:0007669"/>
    <property type="project" value="UniProtKB-UniRule"/>
</dbReference>
<dbReference type="CDD" id="cd00560">
    <property type="entry name" value="PanC"/>
    <property type="match status" value="1"/>
</dbReference>
<keyword evidence="4 8" id="KW-0566">Pantothenate biosynthesis</keyword>
<comment type="function">
    <text evidence="8">Catalyzes the condensation of pantoate with beta-alanine in an ATP-dependent reaction via a pantoyl-adenylate intermediate.</text>
</comment>
<dbReference type="InterPro" id="IPR014729">
    <property type="entry name" value="Rossmann-like_a/b/a_fold"/>
</dbReference>
<gene>
    <name evidence="8" type="primary">panC</name>
    <name evidence="9" type="ORF">ASILVAE211_01950</name>
</gene>
<name>A0A964DXI4_9PROT</name>
<comment type="catalytic activity">
    <reaction evidence="7 8">
        <text>(R)-pantoate + beta-alanine + ATP = (R)-pantothenate + AMP + diphosphate + H(+)</text>
        <dbReference type="Rhea" id="RHEA:10912"/>
        <dbReference type="ChEBI" id="CHEBI:15378"/>
        <dbReference type="ChEBI" id="CHEBI:15980"/>
        <dbReference type="ChEBI" id="CHEBI:29032"/>
        <dbReference type="ChEBI" id="CHEBI:30616"/>
        <dbReference type="ChEBI" id="CHEBI:33019"/>
        <dbReference type="ChEBI" id="CHEBI:57966"/>
        <dbReference type="ChEBI" id="CHEBI:456215"/>
        <dbReference type="EC" id="6.3.2.1"/>
    </reaction>
</comment>
<feature type="binding site" evidence="8">
    <location>
        <position position="172"/>
    </location>
    <ligand>
        <name>ATP</name>
        <dbReference type="ChEBI" id="CHEBI:30616"/>
    </ligand>
</feature>
<dbReference type="AlphaFoldDB" id="A0A964DXI4"/>
<dbReference type="SUPFAM" id="SSF52374">
    <property type="entry name" value="Nucleotidylyl transferase"/>
    <property type="match status" value="1"/>
</dbReference>
<dbReference type="GO" id="GO:0015940">
    <property type="term" value="P:pantothenate biosynthetic process"/>
    <property type="evidence" value="ECO:0007669"/>
    <property type="project" value="UniProtKB-UniRule"/>
</dbReference>
<comment type="subunit">
    <text evidence="8">Homodimer.</text>
</comment>
<comment type="subcellular location">
    <subcellularLocation>
        <location evidence="8">Cytoplasm</location>
    </subcellularLocation>
</comment>
<evidence type="ECO:0000256" key="7">
    <source>
        <dbReference type="ARBA" id="ARBA00048258"/>
    </source>
</evidence>
<accession>A0A964DXI4</accession>
<evidence type="ECO:0000313" key="9">
    <source>
        <dbReference type="EMBL" id="MCB8873929.1"/>
    </source>
</evidence>
<dbReference type="Proteomes" id="UP000708298">
    <property type="component" value="Unassembled WGS sequence"/>
</dbReference>
<sequence length="282" mass="30663">MQCIETIAEFRAARRKIPYLGLVPTMGFLHDGHLSLVKRAKAECGAVAVTIFVNPMQFGAQEDLERYPRDMPRDLALLDDAGVDLVFAPTPAIIYQAGFATRIDVGAIGTVLEGASRPGHFAGVATVLMKLLNIVQPDRAYYGQKDGQQCAVIRQLMRDLDSPVDMIVAETVRAADGLALSSRNVYLSDAEREAAPVLYRALQAAQTMFDQGERSAESLRAVMRAVIAGEPLAMLDYVSVADFDDLSECDRIEEPAMASIALYLGQTRLIDNLVLNAEATIA</sequence>
<dbReference type="EC" id="6.3.2.1" evidence="8"/>
<feature type="active site" description="Proton donor" evidence="8">
    <location>
        <position position="33"/>
    </location>
</feature>
<evidence type="ECO:0000256" key="1">
    <source>
        <dbReference type="ARBA" id="ARBA00004990"/>
    </source>
</evidence>
<protein>
    <recommendedName>
        <fullName evidence="8">Pantothenate synthetase</fullName>
        <shortName evidence="8">PS</shortName>
        <ecNumber evidence="8">6.3.2.1</ecNumber>
    </recommendedName>
    <alternativeName>
        <fullName evidence="8">Pantoate--beta-alanine ligase</fullName>
    </alternativeName>
    <alternativeName>
        <fullName evidence="8">Pantoate-activating enzyme</fullName>
    </alternativeName>
</protein>
<keyword evidence="6 8" id="KW-0067">ATP-binding</keyword>
<evidence type="ECO:0000256" key="8">
    <source>
        <dbReference type="HAMAP-Rule" id="MF_00158"/>
    </source>
</evidence>
<dbReference type="PANTHER" id="PTHR21299:SF1">
    <property type="entry name" value="PANTOATE--BETA-ALANINE LIGASE"/>
    <property type="match status" value="1"/>
</dbReference>
<dbReference type="GO" id="GO:0005524">
    <property type="term" value="F:ATP binding"/>
    <property type="evidence" value="ECO:0007669"/>
    <property type="project" value="UniProtKB-KW"/>
</dbReference>
<comment type="miscellaneous">
    <text evidence="8">The reaction proceeds by a bi uni uni bi ping pong mechanism.</text>
</comment>